<dbReference type="EMBL" id="CP001339">
    <property type="protein sequence ID" value="ACL72176.1"/>
    <property type="molecule type" value="Genomic_DNA"/>
</dbReference>
<dbReference type="GO" id="GO:0004252">
    <property type="term" value="F:serine-type endopeptidase activity"/>
    <property type="evidence" value="ECO:0007669"/>
    <property type="project" value="InterPro"/>
</dbReference>
<dbReference type="InterPro" id="IPR019758">
    <property type="entry name" value="Pept_S26A_signal_pept_1_CS"/>
</dbReference>
<protein>
    <recommendedName>
        <fullName evidence="4 8">Signal peptidase I</fullName>
        <ecNumber evidence="3 8">3.4.21.89</ecNumber>
    </recommendedName>
</protein>
<comment type="caution">
    <text evidence="9">Lacks conserved residue(s) required for the propagation of feature annotation.</text>
</comment>
<dbReference type="Pfam" id="PF10502">
    <property type="entry name" value="Peptidase_S26"/>
    <property type="match status" value="1"/>
</dbReference>
<evidence type="ECO:0000256" key="2">
    <source>
        <dbReference type="ARBA" id="ARBA00009370"/>
    </source>
</evidence>
<dbReference type="MEROPS" id="S26.001"/>
<dbReference type="PANTHER" id="PTHR43390">
    <property type="entry name" value="SIGNAL PEPTIDASE I"/>
    <property type="match status" value="1"/>
</dbReference>
<feature type="active site" evidence="7">
    <location>
        <position position="137"/>
    </location>
</feature>
<dbReference type="STRING" id="396588.Tgr7_1090"/>
<dbReference type="eggNOG" id="COG0681">
    <property type="taxonomic scope" value="Bacteria"/>
</dbReference>
<dbReference type="EC" id="3.4.21.89" evidence="3 8"/>
<dbReference type="HOGENOM" id="CLU_028723_1_1_6"/>
<dbReference type="InterPro" id="IPR019757">
    <property type="entry name" value="Pept_S26A_signal_pept_1_Lys-AS"/>
</dbReference>
<dbReference type="GO" id="GO:0006465">
    <property type="term" value="P:signal peptide processing"/>
    <property type="evidence" value="ECO:0007669"/>
    <property type="project" value="InterPro"/>
</dbReference>
<dbReference type="SUPFAM" id="SSF51306">
    <property type="entry name" value="LexA/Signal peptidase"/>
    <property type="match status" value="1"/>
</dbReference>
<evidence type="ECO:0000313" key="11">
    <source>
        <dbReference type="EMBL" id="ACL72176.1"/>
    </source>
</evidence>
<evidence type="ECO:0000256" key="1">
    <source>
        <dbReference type="ARBA" id="ARBA00000677"/>
    </source>
</evidence>
<accession>B8GPK9</accession>
<keyword evidence="5 8" id="KW-0645">Protease</keyword>
<dbReference type="PROSITE" id="PS00501">
    <property type="entry name" value="SPASE_I_1"/>
    <property type="match status" value="1"/>
</dbReference>
<dbReference type="GO" id="GO:0009003">
    <property type="term" value="F:signal peptidase activity"/>
    <property type="evidence" value="ECO:0007669"/>
    <property type="project" value="UniProtKB-EC"/>
</dbReference>
<dbReference type="Gene3D" id="2.10.109.10">
    <property type="entry name" value="Umud Fragment, subunit A"/>
    <property type="match status" value="1"/>
</dbReference>
<dbReference type="Proteomes" id="UP000002383">
    <property type="component" value="Chromosome"/>
</dbReference>
<evidence type="ECO:0000256" key="9">
    <source>
        <dbReference type="RuleBase" id="RU362042"/>
    </source>
</evidence>
<gene>
    <name evidence="11" type="ordered locus">Tgr7_1090</name>
</gene>
<organism evidence="11 12">
    <name type="scientific">Thioalkalivibrio sulfidiphilus (strain HL-EbGR7)</name>
    <dbReference type="NCBI Taxonomy" id="396588"/>
    <lineage>
        <taxon>Bacteria</taxon>
        <taxon>Pseudomonadati</taxon>
        <taxon>Pseudomonadota</taxon>
        <taxon>Gammaproteobacteria</taxon>
        <taxon>Chromatiales</taxon>
        <taxon>Ectothiorhodospiraceae</taxon>
        <taxon>Thioalkalivibrio</taxon>
    </lineage>
</organism>
<dbReference type="PROSITE" id="PS00760">
    <property type="entry name" value="SPASE_I_2"/>
    <property type="match status" value="1"/>
</dbReference>
<keyword evidence="6 8" id="KW-0378">Hydrolase</keyword>
<dbReference type="PROSITE" id="PS00761">
    <property type="entry name" value="SPASE_I_3"/>
    <property type="match status" value="1"/>
</dbReference>
<proteinExistence type="inferred from homology"/>
<dbReference type="InterPro" id="IPR019533">
    <property type="entry name" value="Peptidase_S26"/>
</dbReference>
<dbReference type="InterPro" id="IPR019756">
    <property type="entry name" value="Pept_S26A_signal_pept_1_Ser-AS"/>
</dbReference>
<dbReference type="InterPro" id="IPR036286">
    <property type="entry name" value="LexA/Signal_pep-like_sf"/>
</dbReference>
<dbReference type="PANTHER" id="PTHR43390:SF1">
    <property type="entry name" value="CHLOROPLAST PROCESSING PEPTIDASE"/>
    <property type="match status" value="1"/>
</dbReference>
<evidence type="ECO:0000256" key="4">
    <source>
        <dbReference type="ARBA" id="ARBA00019232"/>
    </source>
</evidence>
<reference evidence="11 12" key="1">
    <citation type="journal article" date="2011" name="Stand. Genomic Sci.">
        <title>Complete genome sequence of 'Thioalkalivibrio sulfidophilus' HL-EbGr7.</title>
        <authorList>
            <person name="Muyzer G."/>
            <person name="Sorokin D.Y."/>
            <person name="Mavromatis K."/>
            <person name="Lapidus A."/>
            <person name="Clum A."/>
            <person name="Ivanova N."/>
            <person name="Pati A."/>
            <person name="d'Haeseleer P."/>
            <person name="Woyke T."/>
            <person name="Kyrpides N.C."/>
        </authorList>
    </citation>
    <scope>NUCLEOTIDE SEQUENCE [LARGE SCALE GENOMIC DNA]</scope>
    <source>
        <strain evidence="11 12">HL-EbGR7</strain>
    </source>
</reference>
<evidence type="ECO:0000256" key="3">
    <source>
        <dbReference type="ARBA" id="ARBA00013208"/>
    </source>
</evidence>
<dbReference type="KEGG" id="tgr:Tgr7_1090"/>
<dbReference type="GO" id="GO:0016020">
    <property type="term" value="C:membrane"/>
    <property type="evidence" value="ECO:0007669"/>
    <property type="project" value="UniProtKB-SubCell"/>
</dbReference>
<comment type="similarity">
    <text evidence="2 9">Belongs to the peptidase S26 family.</text>
</comment>
<comment type="subcellular location">
    <subcellularLocation>
        <location evidence="9">Membrane</location>
        <topology evidence="9">Multi-pass membrane protein</topology>
    </subcellularLocation>
</comment>
<dbReference type="InterPro" id="IPR000223">
    <property type="entry name" value="Pept_S26A_signal_pept_1"/>
</dbReference>
<feature type="domain" description="Peptidase S26" evidence="10">
    <location>
        <begin position="53"/>
        <end position="248"/>
    </location>
</feature>
<feature type="active site" evidence="7">
    <location>
        <position position="82"/>
    </location>
</feature>
<feature type="transmembrane region" description="Helical" evidence="8">
    <location>
        <begin position="7"/>
        <end position="27"/>
    </location>
</feature>
<keyword evidence="12" id="KW-1185">Reference proteome</keyword>
<dbReference type="CDD" id="cd06530">
    <property type="entry name" value="S26_SPase_I"/>
    <property type="match status" value="1"/>
</dbReference>
<evidence type="ECO:0000256" key="5">
    <source>
        <dbReference type="ARBA" id="ARBA00022670"/>
    </source>
</evidence>
<dbReference type="OrthoDB" id="9815782at2"/>
<evidence type="ECO:0000256" key="7">
    <source>
        <dbReference type="PIRSR" id="PIRSR600223-1"/>
    </source>
</evidence>
<keyword evidence="8" id="KW-1133">Transmembrane helix</keyword>
<dbReference type="PRINTS" id="PR00727">
    <property type="entry name" value="LEADERPTASE"/>
</dbReference>
<evidence type="ECO:0000256" key="8">
    <source>
        <dbReference type="RuleBase" id="RU003993"/>
    </source>
</evidence>
<dbReference type="NCBIfam" id="TIGR02227">
    <property type="entry name" value="sigpep_I_bact"/>
    <property type="match status" value="1"/>
</dbReference>
<sequence length="267" mass="30112">MTFDLELVLVLGTLVTGVVWLLDALWWSKARQAPVPVEGESRNARPPEPWYVEYSKSFFPVLIIVLVLRSFVVEPFRIPSGSMMPTLLVGDFIVVTKYSYGIRLPVTRQLIIPTGLPKHGDVAVFRYPENPREDYIKRVVGLPGDRVAFYNKTLFINDRAVTQREIGTYEGVGSGDVMTGATLAEETLGDVTHQILIWPNRPSVQGEIVVPEGHYFVVGDNRDNSNDSRYWGFVPEENLVGKAVMIWMHWDFADSSSDLGRIGTRIR</sequence>
<dbReference type="RefSeq" id="WP_012637660.1">
    <property type="nucleotide sequence ID" value="NC_011901.1"/>
</dbReference>
<dbReference type="AlphaFoldDB" id="B8GPK9"/>
<evidence type="ECO:0000256" key="6">
    <source>
        <dbReference type="ARBA" id="ARBA00022801"/>
    </source>
</evidence>
<name>B8GPK9_THISH</name>
<comment type="catalytic activity">
    <reaction evidence="1 8">
        <text>Cleavage of hydrophobic, N-terminal signal or leader sequences from secreted and periplasmic proteins.</text>
        <dbReference type="EC" id="3.4.21.89"/>
    </reaction>
</comment>
<evidence type="ECO:0000313" key="12">
    <source>
        <dbReference type="Proteomes" id="UP000002383"/>
    </source>
</evidence>
<evidence type="ECO:0000259" key="10">
    <source>
        <dbReference type="Pfam" id="PF10502"/>
    </source>
</evidence>
<keyword evidence="8" id="KW-0812">Transmembrane</keyword>
<keyword evidence="8" id="KW-0472">Membrane</keyword>